<reference evidence="1 2" key="1">
    <citation type="submission" date="2020-02" db="EMBL/GenBank/DDBJ databases">
        <authorList>
            <person name="Ferguson B K."/>
        </authorList>
    </citation>
    <scope>NUCLEOTIDE SEQUENCE [LARGE SCALE GENOMIC DNA]</scope>
</reference>
<keyword evidence="2" id="KW-1185">Reference proteome</keyword>
<accession>A0A6H5FV52</accession>
<gene>
    <name evidence="1" type="ORF">NTEN_LOCUS831</name>
</gene>
<name>A0A6H5FV52_9HEMI</name>
<evidence type="ECO:0000313" key="2">
    <source>
        <dbReference type="Proteomes" id="UP000479000"/>
    </source>
</evidence>
<proteinExistence type="predicted"/>
<dbReference type="EMBL" id="CADCXU010001573">
    <property type="protein sequence ID" value="CAA9994004.1"/>
    <property type="molecule type" value="Genomic_DNA"/>
</dbReference>
<dbReference type="Proteomes" id="UP000479000">
    <property type="component" value="Unassembled WGS sequence"/>
</dbReference>
<evidence type="ECO:0000313" key="1">
    <source>
        <dbReference type="EMBL" id="CAA9994004.1"/>
    </source>
</evidence>
<organism evidence="1 2">
    <name type="scientific">Nesidiocoris tenuis</name>
    <dbReference type="NCBI Taxonomy" id="355587"/>
    <lineage>
        <taxon>Eukaryota</taxon>
        <taxon>Metazoa</taxon>
        <taxon>Ecdysozoa</taxon>
        <taxon>Arthropoda</taxon>
        <taxon>Hexapoda</taxon>
        <taxon>Insecta</taxon>
        <taxon>Pterygota</taxon>
        <taxon>Neoptera</taxon>
        <taxon>Paraneoptera</taxon>
        <taxon>Hemiptera</taxon>
        <taxon>Heteroptera</taxon>
        <taxon>Panheteroptera</taxon>
        <taxon>Cimicomorpha</taxon>
        <taxon>Miridae</taxon>
        <taxon>Dicyphina</taxon>
        <taxon>Nesidiocoris</taxon>
    </lineage>
</organism>
<dbReference type="AlphaFoldDB" id="A0A6H5FV52"/>
<protein>
    <submittedName>
        <fullName evidence="1">Uncharacterized protein</fullName>
    </submittedName>
</protein>
<sequence length="90" mass="9804">MSGLGSFLPYVISFHLLSSSYFQQSPPNLPNHKTDLPPQTLIRVLHQCGSCPKTCAKILIPISSTGSTNGVAFWSANHTDVFSTNEARLE</sequence>